<sequence>MGANKVIRAGKKTFKWRTTHFRLTKKPKTRKQGRNKTKKTKEYENHVTDGRNENTPKQRPPTKTKDHRKPKTHPHHRRPKSRKQQETKQWPTHNRYATKGKTQTRKKKNTQITKKTKTKQNREEHANIRKKIPRKPQYKPKETTGHPLYQQKERYQDSKETEKPKPDHTKNAKPLNRDKEEKHIQTQDKPATQRNRGAAKTHETTSVNEPQKDELKDQHDKTIPKEHDRRHGPAKKHTSRQQKQQAHKQNQTNTPRGENETVISSRHDKKTTKKRQSGRTTPEGG</sequence>
<evidence type="ECO:0000256" key="1">
    <source>
        <dbReference type="SAM" id="MobiDB-lite"/>
    </source>
</evidence>
<evidence type="ECO:0000313" key="3">
    <source>
        <dbReference type="Proteomes" id="UP000217790"/>
    </source>
</evidence>
<dbReference type="EMBL" id="KZ293718">
    <property type="protein sequence ID" value="PBK82375.1"/>
    <property type="molecule type" value="Genomic_DNA"/>
</dbReference>
<name>A0A2H3CH60_ARMGA</name>
<feature type="compositionally biased region" description="Basic residues" evidence="1">
    <location>
        <begin position="60"/>
        <end position="82"/>
    </location>
</feature>
<feature type="compositionally biased region" description="Basic residues" evidence="1">
    <location>
        <begin position="128"/>
        <end position="138"/>
    </location>
</feature>
<gene>
    <name evidence="2" type="ORF">ARMGADRAFT_1038690</name>
</gene>
<dbReference type="AlphaFoldDB" id="A0A2H3CH60"/>
<feature type="compositionally biased region" description="Basic residues" evidence="1">
    <location>
        <begin position="96"/>
        <end position="119"/>
    </location>
</feature>
<feature type="compositionally biased region" description="Basic residues" evidence="1">
    <location>
        <begin position="8"/>
        <end position="39"/>
    </location>
</feature>
<dbReference type="InParanoid" id="A0A2H3CH60"/>
<accession>A0A2H3CH60</accession>
<feature type="compositionally biased region" description="Basic residues" evidence="1">
    <location>
        <begin position="267"/>
        <end position="277"/>
    </location>
</feature>
<proteinExistence type="predicted"/>
<feature type="compositionally biased region" description="Basic and acidic residues" evidence="1">
    <location>
        <begin position="40"/>
        <end position="56"/>
    </location>
</feature>
<feature type="compositionally biased region" description="Low complexity" evidence="1">
    <location>
        <begin position="241"/>
        <end position="254"/>
    </location>
</feature>
<dbReference type="Proteomes" id="UP000217790">
    <property type="component" value="Unassembled WGS sequence"/>
</dbReference>
<feature type="region of interest" description="Disordered" evidence="1">
    <location>
        <begin position="1"/>
        <end position="285"/>
    </location>
</feature>
<organism evidence="2 3">
    <name type="scientific">Armillaria gallica</name>
    <name type="common">Bulbous honey fungus</name>
    <name type="synonym">Armillaria bulbosa</name>
    <dbReference type="NCBI Taxonomy" id="47427"/>
    <lineage>
        <taxon>Eukaryota</taxon>
        <taxon>Fungi</taxon>
        <taxon>Dikarya</taxon>
        <taxon>Basidiomycota</taxon>
        <taxon>Agaricomycotina</taxon>
        <taxon>Agaricomycetes</taxon>
        <taxon>Agaricomycetidae</taxon>
        <taxon>Agaricales</taxon>
        <taxon>Marasmiineae</taxon>
        <taxon>Physalacriaceae</taxon>
        <taxon>Armillaria</taxon>
    </lineage>
</organism>
<evidence type="ECO:0000313" key="2">
    <source>
        <dbReference type="EMBL" id="PBK82375.1"/>
    </source>
</evidence>
<reference evidence="3" key="1">
    <citation type="journal article" date="2017" name="Nat. Ecol. Evol.">
        <title>Genome expansion and lineage-specific genetic innovations in the forest pathogenic fungi Armillaria.</title>
        <authorList>
            <person name="Sipos G."/>
            <person name="Prasanna A.N."/>
            <person name="Walter M.C."/>
            <person name="O'Connor E."/>
            <person name="Balint B."/>
            <person name="Krizsan K."/>
            <person name="Kiss B."/>
            <person name="Hess J."/>
            <person name="Varga T."/>
            <person name="Slot J."/>
            <person name="Riley R."/>
            <person name="Boka B."/>
            <person name="Rigling D."/>
            <person name="Barry K."/>
            <person name="Lee J."/>
            <person name="Mihaltcheva S."/>
            <person name="LaButti K."/>
            <person name="Lipzen A."/>
            <person name="Waldron R."/>
            <person name="Moloney N.M."/>
            <person name="Sperisen C."/>
            <person name="Kredics L."/>
            <person name="Vagvoelgyi C."/>
            <person name="Patrignani A."/>
            <person name="Fitzpatrick D."/>
            <person name="Nagy I."/>
            <person name="Doyle S."/>
            <person name="Anderson J.B."/>
            <person name="Grigoriev I.V."/>
            <person name="Gueldener U."/>
            <person name="Muensterkoetter M."/>
            <person name="Nagy L.G."/>
        </authorList>
    </citation>
    <scope>NUCLEOTIDE SEQUENCE [LARGE SCALE GENOMIC DNA]</scope>
    <source>
        <strain evidence="3">Ar21-2</strain>
    </source>
</reference>
<feature type="compositionally biased region" description="Basic and acidic residues" evidence="1">
    <location>
        <begin position="151"/>
        <end position="186"/>
    </location>
</feature>
<protein>
    <submittedName>
        <fullName evidence="2">Uncharacterized protein</fullName>
    </submittedName>
</protein>
<feature type="compositionally biased region" description="Basic and acidic residues" evidence="1">
    <location>
        <begin position="210"/>
        <end position="231"/>
    </location>
</feature>
<keyword evidence="3" id="KW-1185">Reference proteome</keyword>